<dbReference type="InterPro" id="IPR002401">
    <property type="entry name" value="Cyt_P450_E_grp-I"/>
</dbReference>
<dbReference type="CDD" id="cd11063">
    <property type="entry name" value="CYP52"/>
    <property type="match status" value="1"/>
</dbReference>
<name>A0A9W7W5F4_9PEZI</name>
<dbReference type="Pfam" id="PF00067">
    <property type="entry name" value="p450"/>
    <property type="match status" value="1"/>
</dbReference>
<dbReference type="PRINTS" id="PR00385">
    <property type="entry name" value="P450"/>
</dbReference>
<evidence type="ECO:0000256" key="8">
    <source>
        <dbReference type="RuleBase" id="RU000461"/>
    </source>
</evidence>
<dbReference type="PANTHER" id="PTHR24287:SF17">
    <property type="entry name" value="P450, PUTATIVE (EUROFUNG)-RELATED"/>
    <property type="match status" value="1"/>
</dbReference>
<comment type="cofactor">
    <cofactor evidence="1 7">
        <name>heme</name>
        <dbReference type="ChEBI" id="CHEBI:30413"/>
    </cofactor>
</comment>
<keyword evidence="11" id="KW-1185">Reference proteome</keyword>
<dbReference type="Gene3D" id="1.10.630.10">
    <property type="entry name" value="Cytochrome P450"/>
    <property type="match status" value="1"/>
</dbReference>
<keyword evidence="4 8" id="KW-0560">Oxidoreductase</keyword>
<keyword evidence="9" id="KW-0812">Transmembrane</keyword>
<evidence type="ECO:0000256" key="3">
    <source>
        <dbReference type="ARBA" id="ARBA00022723"/>
    </source>
</evidence>
<protein>
    <submittedName>
        <fullName evidence="10">Cytochrome-P450 52A13</fullName>
    </submittedName>
</protein>
<evidence type="ECO:0000313" key="10">
    <source>
        <dbReference type="EMBL" id="KAH9842105.1"/>
    </source>
</evidence>
<gene>
    <name evidence="10" type="ORF">Tdes44962_MAKER07710</name>
</gene>
<dbReference type="EMBL" id="RIBY02000469">
    <property type="protein sequence ID" value="KAH9842105.1"/>
    <property type="molecule type" value="Genomic_DNA"/>
</dbReference>
<dbReference type="GO" id="GO:0005506">
    <property type="term" value="F:iron ion binding"/>
    <property type="evidence" value="ECO:0007669"/>
    <property type="project" value="InterPro"/>
</dbReference>
<accession>A0A9W7W5F4</accession>
<dbReference type="InterPro" id="IPR036396">
    <property type="entry name" value="Cyt_P450_sf"/>
</dbReference>
<dbReference type="Proteomes" id="UP001138500">
    <property type="component" value="Unassembled WGS sequence"/>
</dbReference>
<feature type="transmembrane region" description="Helical" evidence="9">
    <location>
        <begin position="15"/>
        <end position="34"/>
    </location>
</feature>
<keyword evidence="3 7" id="KW-0479">Metal-binding</keyword>
<evidence type="ECO:0000256" key="2">
    <source>
        <dbReference type="ARBA" id="ARBA00010617"/>
    </source>
</evidence>
<dbReference type="GO" id="GO:0004497">
    <property type="term" value="F:monooxygenase activity"/>
    <property type="evidence" value="ECO:0007669"/>
    <property type="project" value="UniProtKB-KW"/>
</dbReference>
<evidence type="ECO:0000256" key="7">
    <source>
        <dbReference type="PIRSR" id="PIRSR602401-1"/>
    </source>
</evidence>
<evidence type="ECO:0000256" key="6">
    <source>
        <dbReference type="ARBA" id="ARBA00023033"/>
    </source>
</evidence>
<keyword evidence="7 8" id="KW-0349">Heme</keyword>
<dbReference type="InterPro" id="IPR001128">
    <property type="entry name" value="Cyt_P450"/>
</dbReference>
<proteinExistence type="inferred from homology"/>
<dbReference type="PRINTS" id="PR00463">
    <property type="entry name" value="EP450I"/>
</dbReference>
<keyword evidence="9" id="KW-0472">Membrane</keyword>
<evidence type="ECO:0000256" key="1">
    <source>
        <dbReference type="ARBA" id="ARBA00001971"/>
    </source>
</evidence>
<evidence type="ECO:0000256" key="5">
    <source>
        <dbReference type="ARBA" id="ARBA00023004"/>
    </source>
</evidence>
<reference evidence="10 11" key="1">
    <citation type="journal article" date="2018" name="IMA Fungus">
        <title>IMA Genome-F 10: Nine draft genome sequences of Claviceps purpurea s.lat., including C. arundinis, C. humidiphila, and C. cf. spartinae, pseudomolecules for the pitch canker pathogen Fusarium circinatum, draft genome of Davidsoniella eucalypti, Grosmannia galeiformis, Quambalaria eucalypti, and Teratosphaeria destructans.</title>
        <authorList>
            <person name="Wingfield B.D."/>
            <person name="Liu M."/>
            <person name="Nguyen H.D."/>
            <person name="Lane F.A."/>
            <person name="Morgan S.W."/>
            <person name="De Vos L."/>
            <person name="Wilken P.M."/>
            <person name="Duong T.A."/>
            <person name="Aylward J."/>
            <person name="Coetzee M.P."/>
            <person name="Dadej K."/>
            <person name="De Beer Z.W."/>
            <person name="Findlay W."/>
            <person name="Havenga M."/>
            <person name="Kolarik M."/>
            <person name="Menzies J.G."/>
            <person name="Naidoo K."/>
            <person name="Pochopski O."/>
            <person name="Shoukouhi P."/>
            <person name="Santana Q.C."/>
            <person name="Seifert K.A."/>
            <person name="Soal N."/>
            <person name="Steenkamp E.T."/>
            <person name="Tatham C.T."/>
            <person name="van der Nest M.A."/>
            <person name="Wingfield M.J."/>
        </authorList>
    </citation>
    <scope>NUCLEOTIDE SEQUENCE [LARGE SCALE GENOMIC DNA]</scope>
    <source>
        <strain evidence="10">CMW44962</strain>
    </source>
</reference>
<dbReference type="InterPro" id="IPR017972">
    <property type="entry name" value="Cyt_P450_CS"/>
</dbReference>
<reference evidence="10 11" key="2">
    <citation type="journal article" date="2021" name="Curr. Genet.">
        <title>Genetic response to nitrogen starvation in the aggressive Eucalyptus foliar pathogen Teratosphaeria destructans.</title>
        <authorList>
            <person name="Havenga M."/>
            <person name="Wingfield B.D."/>
            <person name="Wingfield M.J."/>
            <person name="Dreyer L.L."/>
            <person name="Roets F."/>
            <person name="Aylward J."/>
        </authorList>
    </citation>
    <scope>NUCLEOTIDE SEQUENCE [LARGE SCALE GENOMIC DNA]</scope>
    <source>
        <strain evidence="10">CMW44962</strain>
    </source>
</reference>
<comment type="caution">
    <text evidence="10">The sequence shown here is derived from an EMBL/GenBank/DDBJ whole genome shotgun (WGS) entry which is preliminary data.</text>
</comment>
<dbReference type="InterPro" id="IPR047146">
    <property type="entry name" value="Cyt_P450_E_CYP52_fungi"/>
</dbReference>
<evidence type="ECO:0000313" key="11">
    <source>
        <dbReference type="Proteomes" id="UP001138500"/>
    </source>
</evidence>
<comment type="similarity">
    <text evidence="2 8">Belongs to the cytochrome P450 family.</text>
</comment>
<evidence type="ECO:0000256" key="9">
    <source>
        <dbReference type="SAM" id="Phobius"/>
    </source>
</evidence>
<dbReference type="GO" id="GO:0020037">
    <property type="term" value="F:heme binding"/>
    <property type="evidence" value="ECO:0007669"/>
    <property type="project" value="InterPro"/>
</dbReference>
<dbReference type="AlphaFoldDB" id="A0A9W7W5F4"/>
<dbReference type="PANTHER" id="PTHR24287">
    <property type="entry name" value="P450, PUTATIVE (EUROFUNG)-RELATED"/>
    <property type="match status" value="1"/>
</dbReference>
<keyword evidence="5 7" id="KW-0408">Iron</keyword>
<organism evidence="10 11">
    <name type="scientific">Teratosphaeria destructans</name>
    <dbReference type="NCBI Taxonomy" id="418781"/>
    <lineage>
        <taxon>Eukaryota</taxon>
        <taxon>Fungi</taxon>
        <taxon>Dikarya</taxon>
        <taxon>Ascomycota</taxon>
        <taxon>Pezizomycotina</taxon>
        <taxon>Dothideomycetes</taxon>
        <taxon>Dothideomycetidae</taxon>
        <taxon>Mycosphaerellales</taxon>
        <taxon>Teratosphaeriaceae</taxon>
        <taxon>Teratosphaeria</taxon>
    </lineage>
</organism>
<dbReference type="OrthoDB" id="1470350at2759"/>
<keyword evidence="6 8" id="KW-0503">Monooxygenase</keyword>
<sequence>MAVLEILVQGSRLNTIAYLTLGLFIAYLCYRSYLHLGVSSAREHFKQKHGCQPEACDLKGDRFGLSFALPLLRAGREGRALEYFHGLYKQHGRTFRVNAKLILTNDGANVSAALNGKFQDWVVRDTRYGAVVLLGDGAFTTDGAFWAHSRALLRPVFESKVVRDVAHFEKFVRNLFEHVPDEGGGGGGGGGGGAEVDLQDLFHRLTMDASTELLFGVSTASLGSEGEKAGRFFQAFDVALQECVFRARMRWMHWLVGFRPKAWRAIRESKRFVDEVVEKALKARGKEGGKVAFILQLAEDERVDAGRIRDEAMNLLTAGRDTTAGLMSLLWFHLARRPDVWAKLRVEVDALRGELPTYEDLMEMKYLRSCVNETLRLYPVVPVLAKTAIRDTVLPRGGGPSGTGPLFVAKGTILYYNMYSMHRSPATYGPDAESFRPERWADPGLKPGWDFLPFGGGPRICLGQQYALAETYYVVVRLMQRFRTVEARGEEAWREKLTLTLGCRDGVRVVLRREE</sequence>
<evidence type="ECO:0000256" key="4">
    <source>
        <dbReference type="ARBA" id="ARBA00023002"/>
    </source>
</evidence>
<feature type="binding site" description="axial binding residue" evidence="7">
    <location>
        <position position="461"/>
    </location>
    <ligand>
        <name>heme</name>
        <dbReference type="ChEBI" id="CHEBI:30413"/>
    </ligand>
    <ligandPart>
        <name>Fe</name>
        <dbReference type="ChEBI" id="CHEBI:18248"/>
    </ligandPart>
</feature>
<dbReference type="GO" id="GO:0016705">
    <property type="term" value="F:oxidoreductase activity, acting on paired donors, with incorporation or reduction of molecular oxygen"/>
    <property type="evidence" value="ECO:0007669"/>
    <property type="project" value="InterPro"/>
</dbReference>
<keyword evidence="9" id="KW-1133">Transmembrane helix</keyword>
<dbReference type="SUPFAM" id="SSF48264">
    <property type="entry name" value="Cytochrome P450"/>
    <property type="match status" value="1"/>
</dbReference>
<dbReference type="PROSITE" id="PS00086">
    <property type="entry name" value="CYTOCHROME_P450"/>
    <property type="match status" value="1"/>
</dbReference>